<organism evidence="2">
    <name type="scientific">uncultured Acidimicrobiales bacterium</name>
    <dbReference type="NCBI Taxonomy" id="310071"/>
    <lineage>
        <taxon>Bacteria</taxon>
        <taxon>Bacillati</taxon>
        <taxon>Actinomycetota</taxon>
        <taxon>Acidimicrobiia</taxon>
        <taxon>Acidimicrobiales</taxon>
        <taxon>environmental samples</taxon>
    </lineage>
</organism>
<protein>
    <submittedName>
        <fullName evidence="2">Uncharacterized protein</fullName>
    </submittedName>
</protein>
<dbReference type="EMBL" id="CADCTF010000096">
    <property type="protein sequence ID" value="CAA9243706.1"/>
    <property type="molecule type" value="Genomic_DNA"/>
</dbReference>
<proteinExistence type="predicted"/>
<feature type="non-terminal residue" evidence="2">
    <location>
        <position position="1"/>
    </location>
</feature>
<feature type="region of interest" description="Disordered" evidence="1">
    <location>
        <begin position="1"/>
        <end position="37"/>
    </location>
</feature>
<dbReference type="AlphaFoldDB" id="A0A6J4I951"/>
<feature type="compositionally biased region" description="Basic residues" evidence="1">
    <location>
        <begin position="1"/>
        <end position="24"/>
    </location>
</feature>
<evidence type="ECO:0000313" key="2">
    <source>
        <dbReference type="EMBL" id="CAA9243706.1"/>
    </source>
</evidence>
<gene>
    <name evidence="2" type="ORF">AVDCRST_MAG50-1794</name>
</gene>
<accession>A0A6J4I951</accession>
<evidence type="ECO:0000256" key="1">
    <source>
        <dbReference type="SAM" id="MobiDB-lite"/>
    </source>
</evidence>
<name>A0A6J4I951_9ACTN</name>
<sequence>GLRRGRGGCRRRPAVHPHRPRHAGRGAALGGAPRQRL</sequence>
<feature type="non-terminal residue" evidence="2">
    <location>
        <position position="37"/>
    </location>
</feature>
<reference evidence="2" key="1">
    <citation type="submission" date="2020-02" db="EMBL/GenBank/DDBJ databases">
        <authorList>
            <person name="Meier V. D."/>
        </authorList>
    </citation>
    <scope>NUCLEOTIDE SEQUENCE</scope>
    <source>
        <strain evidence="2">AVDCRST_MAG50</strain>
    </source>
</reference>